<dbReference type="InterPro" id="IPR036108">
    <property type="entry name" value="4pyrrol_syn_uPrphyn_synt_sf"/>
</dbReference>
<dbReference type="Gene3D" id="3.40.50.10090">
    <property type="match status" value="2"/>
</dbReference>
<protein>
    <submittedName>
        <fullName evidence="2">Uoporphyrinogen-III synthase HemD-like protein</fullName>
    </submittedName>
</protein>
<evidence type="ECO:0000259" key="1">
    <source>
        <dbReference type="Pfam" id="PF02602"/>
    </source>
</evidence>
<proteinExistence type="predicted"/>
<name>A0A2I7KED5_9RHOB</name>
<dbReference type="CDD" id="cd06578">
    <property type="entry name" value="HemD"/>
    <property type="match status" value="1"/>
</dbReference>
<evidence type="ECO:0000313" key="3">
    <source>
        <dbReference type="Proteomes" id="UP000236447"/>
    </source>
</evidence>
<dbReference type="SUPFAM" id="SSF69618">
    <property type="entry name" value="HemD-like"/>
    <property type="match status" value="1"/>
</dbReference>
<evidence type="ECO:0000313" key="2">
    <source>
        <dbReference type="EMBL" id="AUR00963.1"/>
    </source>
</evidence>
<accession>A0A2I7KED5</accession>
<reference evidence="2 3" key="2">
    <citation type="journal article" date="2017" name="Genome Biol. Evol.">
        <title>Trajectories and Drivers of Genome Evolution in Surface-Associated Marine Phaeobacter.</title>
        <authorList>
            <person name="Freese H.M."/>
            <person name="Sikorski J."/>
            <person name="Bunk B."/>
            <person name="Scheuner C."/>
            <person name="Meier-Kolthoff J.P."/>
            <person name="Sproer C."/>
            <person name="Gram L."/>
            <person name="Overmann J."/>
        </authorList>
    </citation>
    <scope>NUCLEOTIDE SEQUENCE [LARGE SCALE GENOMIC DNA]</scope>
    <source>
        <strain evidence="2 3">P88</strain>
    </source>
</reference>
<dbReference type="GO" id="GO:0004852">
    <property type="term" value="F:uroporphyrinogen-III synthase activity"/>
    <property type="evidence" value="ECO:0007669"/>
    <property type="project" value="InterPro"/>
</dbReference>
<dbReference type="GO" id="GO:0033014">
    <property type="term" value="P:tetrapyrrole biosynthetic process"/>
    <property type="evidence" value="ECO:0007669"/>
    <property type="project" value="InterPro"/>
</dbReference>
<feature type="domain" description="Tetrapyrrole biosynthesis uroporphyrinogen III synthase" evidence="1">
    <location>
        <begin position="26"/>
        <end position="223"/>
    </location>
</feature>
<dbReference type="EMBL" id="CP010725">
    <property type="protein sequence ID" value="AUR00963.1"/>
    <property type="molecule type" value="Genomic_DNA"/>
</dbReference>
<dbReference type="Proteomes" id="UP000236447">
    <property type="component" value="Chromosome"/>
</dbReference>
<sequence length="244" mass="26220">MVGLLMTRPRVVAERFVEDLPASTRATLQVIYAPLIRTTPLNPPSDPSERGLFSGDAIFSSANGVRYSTAPVAGQNAYCVGQRTTQAAAAKGWRAICCGLDADVLVQTLTEVPPTGPLTHLRGVHSRGDIVERLRLVGINCREHVIYDQILLPYDSEARIAMDAQASLIVPLFSPRTAQQFVKLAPYCAELHLIAFSKAVADPLKGLKCKDLQICKSPTATAMRTLVRDAAASLARVEGGPSAQ</sequence>
<dbReference type="Pfam" id="PF02602">
    <property type="entry name" value="HEM4"/>
    <property type="match status" value="1"/>
</dbReference>
<organism evidence="2 3">
    <name type="scientific">Phaeobacter inhibens</name>
    <dbReference type="NCBI Taxonomy" id="221822"/>
    <lineage>
        <taxon>Bacteria</taxon>
        <taxon>Pseudomonadati</taxon>
        <taxon>Pseudomonadota</taxon>
        <taxon>Alphaproteobacteria</taxon>
        <taxon>Rhodobacterales</taxon>
        <taxon>Roseobacteraceae</taxon>
        <taxon>Phaeobacter</taxon>
    </lineage>
</organism>
<reference evidence="2 3" key="1">
    <citation type="journal article" date="2017" name="Front. Microbiol.">
        <title>Phaeobacter piscinae sp. nov., a species of the Roseobacter group and potential aquaculture probiont.</title>
        <authorList>
            <person name="Sonnenschein E.C."/>
            <person name="Phippen C.B.W."/>
            <person name="Nielsen K.F."/>
            <person name="Mateiu R.V."/>
            <person name="Melchiorsen J."/>
            <person name="Gram L."/>
            <person name="Overmann J."/>
            <person name="Freese H.M."/>
        </authorList>
    </citation>
    <scope>NUCLEOTIDE SEQUENCE [LARGE SCALE GENOMIC DNA]</scope>
    <source>
        <strain evidence="2 3">P88</strain>
    </source>
</reference>
<dbReference type="AlphaFoldDB" id="A0A2I7KED5"/>
<dbReference type="InterPro" id="IPR003754">
    <property type="entry name" value="4pyrrol_synth_uPrphyn_synth"/>
</dbReference>
<gene>
    <name evidence="2" type="ORF">PhaeoP88_03646</name>
</gene>